<gene>
    <name evidence="10" type="ORF">D3272_14215</name>
</gene>
<sequence length="334" mass="34369">MSLPVPGPAVSPAIVSALRTLRLERAGIAALEAALAGPTPRLGDEFSSAVALLLGLRGRVVVTGMGKSGHVGRKLAATLASTGTPAFFVHAAEASHGDLGMIHADDAVLALSWSGETAELAAVITYARRFALPLVAVTSNPDSALGRQADLCLTLPKSEEACPNGLAPTTSTTMQLAMGDALAVALLEARGFSARDFKTLHPGGKLGSQLTYVRDVMHVGDAVPRVTAGSGMAEAVMEMTGKRFGCICVDDAGGRLAGIVTDGDLRRHMGPGLMALRVEEVMSRHPLTIGTEALAAQALALLNGQRRSVLPVVDPDGTVVGILHIHDLYAIGVA</sequence>
<evidence type="ECO:0000256" key="4">
    <source>
        <dbReference type="PIRNR" id="PIRNR004692"/>
    </source>
</evidence>
<dbReference type="PROSITE" id="PS51371">
    <property type="entry name" value="CBS"/>
    <property type="match status" value="2"/>
</dbReference>
<reference evidence="10 11" key="2">
    <citation type="submission" date="2019-02" db="EMBL/GenBank/DDBJ databases">
        <title>'Lichenibacterium ramalinii' gen. nov. sp. nov., 'Lichenibacterium minor' gen. nov. sp. nov.</title>
        <authorList>
            <person name="Pankratov T."/>
        </authorList>
    </citation>
    <scope>NUCLEOTIDE SEQUENCE [LARGE SCALE GENOMIC DNA]</scope>
    <source>
        <strain evidence="10 11">RmlP001</strain>
    </source>
</reference>
<dbReference type="Pfam" id="PF01380">
    <property type="entry name" value="SIS"/>
    <property type="match status" value="1"/>
</dbReference>
<dbReference type="InterPro" id="IPR000644">
    <property type="entry name" value="CBS_dom"/>
</dbReference>
<comment type="similarity">
    <text evidence="1 4">Belongs to the SIS family. GutQ/KpsF subfamily.</text>
</comment>
<dbReference type="FunFam" id="3.40.50.10490:FF:000011">
    <property type="entry name" value="Arabinose 5-phosphate isomerase"/>
    <property type="match status" value="1"/>
</dbReference>
<evidence type="ECO:0000256" key="1">
    <source>
        <dbReference type="ARBA" id="ARBA00008165"/>
    </source>
</evidence>
<evidence type="ECO:0000313" key="10">
    <source>
        <dbReference type="EMBL" id="RYB04241.1"/>
    </source>
</evidence>
<dbReference type="CDD" id="cd04604">
    <property type="entry name" value="CBS_pair_SIS_assoc"/>
    <property type="match status" value="1"/>
</dbReference>
<dbReference type="RefSeq" id="WP_129219862.1">
    <property type="nucleotide sequence ID" value="NZ_QYBC01000011.1"/>
</dbReference>
<dbReference type="InterPro" id="IPR046348">
    <property type="entry name" value="SIS_dom_sf"/>
</dbReference>
<feature type="site" description="Catalytically relevant" evidence="6">
    <location>
        <position position="201"/>
    </location>
</feature>
<feature type="domain" description="SIS" evidence="9">
    <location>
        <begin position="50"/>
        <end position="192"/>
    </location>
</feature>
<dbReference type="Proteomes" id="UP000289411">
    <property type="component" value="Unassembled WGS sequence"/>
</dbReference>
<evidence type="ECO:0000259" key="9">
    <source>
        <dbReference type="PROSITE" id="PS51464"/>
    </source>
</evidence>
<dbReference type="PANTHER" id="PTHR42745">
    <property type="match status" value="1"/>
</dbReference>
<dbReference type="AlphaFoldDB" id="A0A4Q2RAX4"/>
<keyword evidence="2" id="KW-0677">Repeat</keyword>
<comment type="caution">
    <text evidence="10">The sequence shown here is derived from an EMBL/GenBank/DDBJ whole genome shotgun (WGS) entry which is preliminary data.</text>
</comment>
<dbReference type="GO" id="GO:0097367">
    <property type="term" value="F:carbohydrate derivative binding"/>
    <property type="evidence" value="ECO:0007669"/>
    <property type="project" value="InterPro"/>
</dbReference>
<dbReference type="Gene3D" id="3.10.580.10">
    <property type="entry name" value="CBS-domain"/>
    <property type="match status" value="1"/>
</dbReference>
<dbReference type="SUPFAM" id="SSF53697">
    <property type="entry name" value="SIS domain"/>
    <property type="match status" value="1"/>
</dbReference>
<dbReference type="InterPro" id="IPR001347">
    <property type="entry name" value="SIS_dom"/>
</dbReference>
<feature type="site" description="Catalytically relevant" evidence="6">
    <location>
        <position position="160"/>
    </location>
</feature>
<dbReference type="NCBIfam" id="TIGR00393">
    <property type="entry name" value="kpsF"/>
    <property type="match status" value="1"/>
</dbReference>
<feature type="binding site" evidence="5">
    <location>
        <position position="90"/>
    </location>
    <ligand>
        <name>Zn(2+)</name>
        <dbReference type="ChEBI" id="CHEBI:29105"/>
    </ligand>
</feature>
<keyword evidence="10" id="KW-0413">Isomerase</keyword>
<dbReference type="OrthoDB" id="9762536at2"/>
<dbReference type="GO" id="GO:0046872">
    <property type="term" value="F:metal ion binding"/>
    <property type="evidence" value="ECO:0007669"/>
    <property type="project" value="UniProtKB-KW"/>
</dbReference>
<evidence type="ECO:0000256" key="2">
    <source>
        <dbReference type="ARBA" id="ARBA00022737"/>
    </source>
</evidence>
<dbReference type="Pfam" id="PF00571">
    <property type="entry name" value="CBS"/>
    <property type="match status" value="2"/>
</dbReference>
<dbReference type="GO" id="GO:1901135">
    <property type="term" value="P:carbohydrate derivative metabolic process"/>
    <property type="evidence" value="ECO:0007669"/>
    <property type="project" value="InterPro"/>
</dbReference>
<dbReference type="PANTHER" id="PTHR42745:SF1">
    <property type="entry name" value="ARABINOSE 5-PHOSPHATE ISOMERASE KDSD"/>
    <property type="match status" value="1"/>
</dbReference>
<evidence type="ECO:0000256" key="6">
    <source>
        <dbReference type="PIRSR" id="PIRSR004692-3"/>
    </source>
</evidence>
<dbReference type="EMBL" id="QYBC01000011">
    <property type="protein sequence ID" value="RYB04241.1"/>
    <property type="molecule type" value="Genomic_DNA"/>
</dbReference>
<keyword evidence="5" id="KW-0862">Zinc</keyword>
<dbReference type="InterPro" id="IPR004800">
    <property type="entry name" value="KdsD/KpsF-type"/>
</dbReference>
<name>A0A4Q2RAX4_9HYPH</name>
<keyword evidence="5" id="KW-0479">Metal-binding</keyword>
<dbReference type="InterPro" id="IPR050986">
    <property type="entry name" value="GutQ/KpsF_isomerases"/>
</dbReference>
<dbReference type="InterPro" id="IPR046342">
    <property type="entry name" value="CBS_dom_sf"/>
</dbReference>
<dbReference type="GO" id="GO:0019146">
    <property type="term" value="F:arabinose-5-phosphate isomerase activity"/>
    <property type="evidence" value="ECO:0007669"/>
    <property type="project" value="UniProtKB-ARBA"/>
</dbReference>
<evidence type="ECO:0000256" key="3">
    <source>
        <dbReference type="ARBA" id="ARBA00023122"/>
    </source>
</evidence>
<feature type="site" description="Catalytically relevant" evidence="6">
    <location>
        <position position="67"/>
    </location>
</feature>
<evidence type="ECO:0000256" key="7">
    <source>
        <dbReference type="PROSITE-ProRule" id="PRU00703"/>
    </source>
</evidence>
<feature type="site" description="Catalytically relevant" evidence="6">
    <location>
        <position position="119"/>
    </location>
</feature>
<evidence type="ECO:0000259" key="8">
    <source>
        <dbReference type="PROSITE" id="PS51371"/>
    </source>
</evidence>
<dbReference type="Gene3D" id="3.40.50.10490">
    <property type="entry name" value="Glucose-6-phosphate isomerase like protein, domain 1"/>
    <property type="match status" value="1"/>
</dbReference>
<dbReference type="PIRSF" id="PIRSF004692">
    <property type="entry name" value="KdsD_KpsF"/>
    <property type="match status" value="1"/>
</dbReference>
<reference evidence="10 11" key="1">
    <citation type="submission" date="2018-09" db="EMBL/GenBank/DDBJ databases">
        <authorList>
            <person name="Grouzdev D.S."/>
            <person name="Krutkina M.S."/>
        </authorList>
    </citation>
    <scope>NUCLEOTIDE SEQUENCE [LARGE SCALE GENOMIC DNA]</scope>
    <source>
        <strain evidence="10 11">RmlP001</strain>
    </source>
</reference>
<dbReference type="CDD" id="cd05014">
    <property type="entry name" value="SIS_Kpsf"/>
    <property type="match status" value="1"/>
</dbReference>
<keyword evidence="3 7" id="KW-0129">CBS domain</keyword>
<dbReference type="GO" id="GO:0005975">
    <property type="term" value="P:carbohydrate metabolic process"/>
    <property type="evidence" value="ECO:0007669"/>
    <property type="project" value="InterPro"/>
</dbReference>
<feature type="domain" description="CBS" evidence="8">
    <location>
        <begin position="282"/>
        <end position="334"/>
    </location>
</feature>
<accession>A0A4Q2RAX4</accession>
<evidence type="ECO:0000313" key="11">
    <source>
        <dbReference type="Proteomes" id="UP000289411"/>
    </source>
</evidence>
<dbReference type="PROSITE" id="PS51464">
    <property type="entry name" value="SIS"/>
    <property type="match status" value="1"/>
</dbReference>
<dbReference type="InterPro" id="IPR035474">
    <property type="entry name" value="SIS_Kpsf"/>
</dbReference>
<proteinExistence type="inferred from homology"/>
<protein>
    <submittedName>
        <fullName evidence="10">KpsF/GutQ family sugar-phosphate isomerase</fullName>
    </submittedName>
</protein>
<keyword evidence="11" id="KW-1185">Reference proteome</keyword>
<organism evidence="10 11">
    <name type="scientific">Lichenibacterium ramalinae</name>
    <dbReference type="NCBI Taxonomy" id="2316527"/>
    <lineage>
        <taxon>Bacteria</taxon>
        <taxon>Pseudomonadati</taxon>
        <taxon>Pseudomonadota</taxon>
        <taxon>Alphaproteobacteria</taxon>
        <taxon>Hyphomicrobiales</taxon>
        <taxon>Lichenihabitantaceae</taxon>
        <taxon>Lichenibacterium</taxon>
    </lineage>
</organism>
<evidence type="ECO:0000256" key="5">
    <source>
        <dbReference type="PIRSR" id="PIRSR004692-2"/>
    </source>
</evidence>
<feature type="domain" description="CBS" evidence="8">
    <location>
        <begin position="217"/>
        <end position="276"/>
    </location>
</feature>